<dbReference type="Proteomes" id="UP000438448">
    <property type="component" value="Unassembled WGS sequence"/>
</dbReference>
<dbReference type="InterPro" id="IPR050491">
    <property type="entry name" value="AmpC-like"/>
</dbReference>
<proteinExistence type="predicted"/>
<dbReference type="GO" id="GO:0009002">
    <property type="term" value="F:serine-type D-Ala-D-Ala carboxypeptidase activity"/>
    <property type="evidence" value="ECO:0007669"/>
    <property type="project" value="UniProtKB-EC"/>
</dbReference>
<dbReference type="OrthoDB" id="3174977at2"/>
<dbReference type="Pfam" id="PF00144">
    <property type="entry name" value="Beta-lactamase"/>
    <property type="match status" value="1"/>
</dbReference>
<keyword evidence="2" id="KW-0378">Hydrolase</keyword>
<evidence type="ECO:0000313" key="3">
    <source>
        <dbReference type="Proteomes" id="UP000438448"/>
    </source>
</evidence>
<evidence type="ECO:0000259" key="1">
    <source>
        <dbReference type="Pfam" id="PF00144"/>
    </source>
</evidence>
<comment type="caution">
    <text evidence="2">The sequence shown here is derived from an EMBL/GenBank/DDBJ whole genome shotgun (WGS) entry which is preliminary data.</text>
</comment>
<organism evidence="2 3">
    <name type="scientific">Nocardia macrotermitis</name>
    <dbReference type="NCBI Taxonomy" id="2585198"/>
    <lineage>
        <taxon>Bacteria</taxon>
        <taxon>Bacillati</taxon>
        <taxon>Actinomycetota</taxon>
        <taxon>Actinomycetes</taxon>
        <taxon>Mycobacteriales</taxon>
        <taxon>Nocardiaceae</taxon>
        <taxon>Nocardia</taxon>
    </lineage>
</organism>
<keyword evidence="2" id="KW-0645">Protease</keyword>
<protein>
    <submittedName>
        <fullName evidence="2">D-alanyl-D-alanine carboxypeptidase</fullName>
        <ecNumber evidence="2">3.4.16.4</ecNumber>
    </submittedName>
</protein>
<keyword evidence="3" id="KW-1185">Reference proteome</keyword>
<dbReference type="EMBL" id="WEGK01000004">
    <property type="protein sequence ID" value="MQY19074.1"/>
    <property type="molecule type" value="Genomic_DNA"/>
</dbReference>
<keyword evidence="2" id="KW-0121">Carboxypeptidase</keyword>
<dbReference type="InterPro" id="IPR001466">
    <property type="entry name" value="Beta-lactam-related"/>
</dbReference>
<sequence>MFDEMTCDTLEFLLETQLYDKRLPGLGAVVEVGGERWELALGVADVTTGEPFRIGDHHRVGCVTKSFTATAVLQQIDSGRIGFEDTLEPFVPGIPNGERITIRQLLNMTSGVANFAGVPDWLPVRAEPSFDTPDADWPQERKVELMRRGPAAFEPGAKADYCDSNYILLGLILEQVTGRPAAAVINDDVVAALPELTSTEFPSVAKLPDPHPTVYSYLPDDRTLRALGDMNPNMLWTAGAMTSTVDDLLRWVRELAEGRLLSAELRDARLAPTPLDRRRAFHRYGLGVQRLGALLGHNSIMPGSSCAVYRYPAEDASVAVVTNASANVDAISMEIALDLVRSLYPGFVDG</sequence>
<feature type="domain" description="Beta-lactamase-related" evidence="1">
    <location>
        <begin position="16"/>
        <end position="334"/>
    </location>
</feature>
<gene>
    <name evidence="2" type="ORF">NRB20_21580</name>
</gene>
<dbReference type="AlphaFoldDB" id="A0A7K0D2A9"/>
<name>A0A7K0D2A9_9NOCA</name>
<dbReference type="Gene3D" id="3.40.710.10">
    <property type="entry name" value="DD-peptidase/beta-lactamase superfamily"/>
    <property type="match status" value="1"/>
</dbReference>
<dbReference type="PANTHER" id="PTHR46825">
    <property type="entry name" value="D-ALANYL-D-ALANINE-CARBOXYPEPTIDASE/ENDOPEPTIDASE AMPH"/>
    <property type="match status" value="1"/>
</dbReference>
<reference evidence="2 3" key="1">
    <citation type="submission" date="2019-10" db="EMBL/GenBank/DDBJ databases">
        <title>Nocardia macrotermitis sp. nov. and Nocardia aurantia sp. nov., isolated from the gut of fungus growing-termite Macrotermes natalensis.</title>
        <authorList>
            <person name="Benndorf R."/>
            <person name="Schwitalla J."/>
            <person name="Martin K."/>
            <person name="De Beer W."/>
            <person name="Kaster A.-K."/>
            <person name="Vollmers J."/>
            <person name="Poulsen M."/>
            <person name="Beemelmanns C."/>
        </authorList>
    </citation>
    <scope>NUCLEOTIDE SEQUENCE [LARGE SCALE GENOMIC DNA]</scope>
    <source>
        <strain evidence="2 3">RB20</strain>
    </source>
</reference>
<dbReference type="EC" id="3.4.16.4" evidence="2"/>
<accession>A0A7K0D2A9</accession>
<dbReference type="InterPro" id="IPR012338">
    <property type="entry name" value="Beta-lactam/transpept-like"/>
</dbReference>
<dbReference type="SUPFAM" id="SSF56601">
    <property type="entry name" value="beta-lactamase/transpeptidase-like"/>
    <property type="match status" value="1"/>
</dbReference>
<evidence type="ECO:0000313" key="2">
    <source>
        <dbReference type="EMBL" id="MQY19074.1"/>
    </source>
</evidence>
<dbReference type="PANTHER" id="PTHR46825:SF7">
    <property type="entry name" value="D-ALANYL-D-ALANINE CARBOXYPEPTIDASE"/>
    <property type="match status" value="1"/>
</dbReference>